<sequence length="94" mass="9752">MVGGSLAVAAALQVASWTSEPTGWDGVDEPAPTAVPGQPMPPGYQMSPECQDEYEAAVREAEETGATLTAVLCELGPPRDPDERPTIVSTPPSD</sequence>
<dbReference type="OrthoDB" id="9913041at2"/>
<protein>
    <submittedName>
        <fullName evidence="2">Uncharacterized protein</fullName>
    </submittedName>
</protein>
<dbReference type="EMBL" id="FNUC01000004">
    <property type="protein sequence ID" value="SEF17050.1"/>
    <property type="molecule type" value="Genomic_DNA"/>
</dbReference>
<dbReference type="RefSeq" id="WP_069112524.1">
    <property type="nucleotide sequence ID" value="NZ_FNUC01000004.1"/>
</dbReference>
<evidence type="ECO:0000313" key="2">
    <source>
        <dbReference type="EMBL" id="SEF17050.1"/>
    </source>
</evidence>
<dbReference type="Proteomes" id="UP000181980">
    <property type="component" value="Unassembled WGS sequence"/>
</dbReference>
<keyword evidence="3" id="KW-1185">Reference proteome</keyword>
<dbReference type="AlphaFoldDB" id="A0A1H5PT68"/>
<evidence type="ECO:0000256" key="1">
    <source>
        <dbReference type="SAM" id="MobiDB-lite"/>
    </source>
</evidence>
<feature type="region of interest" description="Disordered" evidence="1">
    <location>
        <begin position="19"/>
        <end position="47"/>
    </location>
</feature>
<organism evidence="2 3">
    <name type="scientific">Jiangella alba</name>
    <dbReference type="NCBI Taxonomy" id="561176"/>
    <lineage>
        <taxon>Bacteria</taxon>
        <taxon>Bacillati</taxon>
        <taxon>Actinomycetota</taxon>
        <taxon>Actinomycetes</taxon>
        <taxon>Jiangellales</taxon>
        <taxon>Jiangellaceae</taxon>
        <taxon>Jiangella</taxon>
    </lineage>
</organism>
<dbReference type="STRING" id="561176.SAMN04488561_5674"/>
<evidence type="ECO:0000313" key="3">
    <source>
        <dbReference type="Proteomes" id="UP000181980"/>
    </source>
</evidence>
<reference evidence="3" key="1">
    <citation type="submission" date="2016-10" db="EMBL/GenBank/DDBJ databases">
        <authorList>
            <person name="Varghese N."/>
            <person name="Submissions S."/>
        </authorList>
    </citation>
    <scope>NUCLEOTIDE SEQUENCE [LARGE SCALE GENOMIC DNA]</scope>
    <source>
        <strain evidence="3">DSM 45237</strain>
    </source>
</reference>
<name>A0A1H5PT68_9ACTN</name>
<proteinExistence type="predicted"/>
<accession>A0A1H5PT68</accession>
<feature type="region of interest" description="Disordered" evidence="1">
    <location>
        <begin position="74"/>
        <end position="94"/>
    </location>
</feature>
<gene>
    <name evidence="2" type="ORF">SAMN04488561_5674</name>
</gene>